<keyword evidence="6" id="KW-1185">Reference proteome</keyword>
<feature type="domain" description="DUF4214" evidence="3">
    <location>
        <begin position="710"/>
        <end position="760"/>
    </location>
</feature>
<name>A0A1X1PB65_9BURK</name>
<organism evidence="5 6">
    <name type="scientific">Burkholderia puraquae</name>
    <dbReference type="NCBI Taxonomy" id="1904757"/>
    <lineage>
        <taxon>Bacteria</taxon>
        <taxon>Pseudomonadati</taxon>
        <taxon>Pseudomonadota</taxon>
        <taxon>Betaproteobacteria</taxon>
        <taxon>Burkholderiales</taxon>
        <taxon>Burkholderiaceae</taxon>
        <taxon>Burkholderia</taxon>
        <taxon>Burkholderia cepacia complex</taxon>
    </lineage>
</organism>
<feature type="coiled-coil region" evidence="1">
    <location>
        <begin position="439"/>
        <end position="484"/>
    </location>
</feature>
<dbReference type="Proteomes" id="UP000193146">
    <property type="component" value="Unassembled WGS sequence"/>
</dbReference>
<reference evidence="4 7" key="2">
    <citation type="submission" date="2020-04" db="EMBL/GenBank/DDBJ databases">
        <authorList>
            <person name="De Canck E."/>
        </authorList>
    </citation>
    <scope>NUCLEOTIDE SEQUENCE [LARGE SCALE GENOMIC DNA]</scope>
    <source>
        <strain evidence="4 7">LMG 29660</strain>
    </source>
</reference>
<dbReference type="Pfam" id="PF05050">
    <property type="entry name" value="Methyltransf_21"/>
    <property type="match status" value="1"/>
</dbReference>
<proteinExistence type="predicted"/>
<evidence type="ECO:0000259" key="3">
    <source>
        <dbReference type="Pfam" id="PF13946"/>
    </source>
</evidence>
<gene>
    <name evidence="5" type="ORF">B7G54_26740</name>
    <name evidence="4" type="ORF">LMG29660_05569</name>
</gene>
<feature type="domain" description="Methyltransferase FkbM" evidence="2">
    <location>
        <begin position="29"/>
        <end position="190"/>
    </location>
</feature>
<evidence type="ECO:0000313" key="7">
    <source>
        <dbReference type="Proteomes" id="UP000494135"/>
    </source>
</evidence>
<protein>
    <recommendedName>
        <fullName evidence="8">Methyltransferase FkbM domain-containing protein</fullName>
    </recommendedName>
</protein>
<dbReference type="InterPro" id="IPR052514">
    <property type="entry name" value="SAM-dependent_MTase"/>
</dbReference>
<accession>A0A1X1PB65</accession>
<reference evidence="5 6" key="1">
    <citation type="submission" date="2017-04" db="EMBL/GenBank/DDBJ databases">
        <title>Burkholderia puraquae sp. nov., a novel Burkholderia cepacia complex species from hospital setting samples.</title>
        <authorList>
            <person name="Martina P."/>
            <person name="Leguizamon M."/>
            <person name="Prieto C."/>
            <person name="Sousa S."/>
            <person name="Montanaro P."/>
            <person name="Draghi W."/>
            <person name="Staembler M."/>
            <person name="Bettiol M."/>
            <person name="Figoli C."/>
            <person name="Palau J."/>
            <person name="Alvarez F."/>
            <person name="Benetti S."/>
            <person name="Anchat E."/>
            <person name="Vescina C."/>
            <person name="Ferreras J."/>
            <person name="Lasch P."/>
            <person name="Lagares A."/>
            <person name="Zorreguieta A."/>
            <person name="Yantorno O."/>
            <person name="Bosch A."/>
        </authorList>
    </citation>
    <scope>NUCLEOTIDE SEQUENCE [LARGE SCALE GENOMIC DNA]</scope>
    <source>
        <strain evidence="5 6">CAMPA 1040</strain>
    </source>
</reference>
<evidence type="ECO:0000313" key="6">
    <source>
        <dbReference type="Proteomes" id="UP000193146"/>
    </source>
</evidence>
<dbReference type="AlphaFoldDB" id="A0A1X1PB65"/>
<evidence type="ECO:0000313" key="5">
    <source>
        <dbReference type="EMBL" id="ORT82725.1"/>
    </source>
</evidence>
<dbReference type="Proteomes" id="UP000494135">
    <property type="component" value="Unassembled WGS sequence"/>
</dbReference>
<dbReference type="InterPro" id="IPR025282">
    <property type="entry name" value="DUF4214"/>
</dbReference>
<dbReference type="OrthoDB" id="9810122at2"/>
<feature type="coiled-coil region" evidence="1">
    <location>
        <begin position="306"/>
        <end position="333"/>
    </location>
</feature>
<dbReference type="InterPro" id="IPR006342">
    <property type="entry name" value="FkbM_mtfrase"/>
</dbReference>
<dbReference type="SUPFAM" id="SSF53335">
    <property type="entry name" value="S-adenosyl-L-methionine-dependent methyltransferases"/>
    <property type="match status" value="1"/>
</dbReference>
<evidence type="ECO:0008006" key="8">
    <source>
        <dbReference type="Google" id="ProtNLM"/>
    </source>
</evidence>
<sequence>MSITTYAQNFEDILLWRSLGHIPSGHYIDVGAHHPSQDSVSQLFYEHGWRGVHVEPTLECANLLRIARPDETVVQALVAEHSGMSAFHEILGTGLSTARKDIADEHHEKHGYSVRTSLVPSVTLDTLLDLAPNDDIHWLKIDVEGFELEVLSGWKKSQRRPWIIVIEATYPNTQVDTSEAWQEIVLKKGYMLVYKDGLNHFYVSNAHPELKHYFSFPPNIFDDFQISNNAHWLTRSIKQTHDQQLARTVEEKEIIERQLQETATAIGQLQAGILARERDFDDRIADYRADAQRQADAHRDLMLEIERSHKIELAEASEQKHAAEQQLVAAQFDALRMRSIAEAREHALTTAIKHISGESQKIKTALVEVTHEHDRRHEETIRTIVEQKSAFEQKLDAATDLISSMQIDAEHQRNLFTELVRVMRHNAQLSEHSHATKLLESESTHAEQLQAAIREFELRETRLREHQAAELERINTEHRALEDTIQAQHLSRENEYQHKLTEHISSLRHEQEQQKNSFEAQIAALRDDNDAVLTIHQKIHEELERYRQYACDLALEMDALHDSWYGRLIWRVHPLTRVRSMVQAISRLVMSRPANLTTQTTPDQGIGAWSNNFHSLDAAAGSAIREREATRLSPQYIRSKMKLSELLALPDEEFVRAAFITALRREPDSSGFHFYLNRLGSGYTKIHILADIVRSKEAKAHLNHAELATLPDEAFVDTIYRRVLGRPADPDGKQYFIEVLKRSGNREHVANEIKTSPEATNIDASSVEFERELVARLKNEKRDRRWWNRGARLEKKIDKLERHFDKFLNLEQRINGLADHIERLSTGLATMQLRTQPMDTMNETLVESHSPIQMPVFDKEQKNSCRPTAHALDAEVGQNLPIRAQLIFQKLKKQRA</sequence>
<evidence type="ECO:0000259" key="2">
    <source>
        <dbReference type="Pfam" id="PF05050"/>
    </source>
</evidence>
<dbReference type="EMBL" id="CADIKG010000018">
    <property type="protein sequence ID" value="CAB3766528.1"/>
    <property type="molecule type" value="Genomic_DNA"/>
</dbReference>
<dbReference type="PANTHER" id="PTHR34203">
    <property type="entry name" value="METHYLTRANSFERASE, FKBM FAMILY PROTEIN"/>
    <property type="match status" value="1"/>
</dbReference>
<feature type="domain" description="DUF4214" evidence="3">
    <location>
        <begin position="650"/>
        <end position="701"/>
    </location>
</feature>
<evidence type="ECO:0000313" key="4">
    <source>
        <dbReference type="EMBL" id="CAB3766528.1"/>
    </source>
</evidence>
<dbReference type="InterPro" id="IPR029063">
    <property type="entry name" value="SAM-dependent_MTases_sf"/>
</dbReference>
<dbReference type="RefSeq" id="WP_085041811.1">
    <property type="nucleotide sequence ID" value="NZ_CADIKG010000018.1"/>
</dbReference>
<dbReference type="EMBL" id="NBYX01000016">
    <property type="protein sequence ID" value="ORT82725.1"/>
    <property type="molecule type" value="Genomic_DNA"/>
</dbReference>
<evidence type="ECO:0000256" key="1">
    <source>
        <dbReference type="SAM" id="Coils"/>
    </source>
</evidence>
<dbReference type="PANTHER" id="PTHR34203:SF15">
    <property type="entry name" value="SLL1173 PROTEIN"/>
    <property type="match status" value="1"/>
</dbReference>
<dbReference type="Gene3D" id="3.40.50.150">
    <property type="entry name" value="Vaccinia Virus protein VP39"/>
    <property type="match status" value="1"/>
</dbReference>
<dbReference type="NCBIfam" id="TIGR01444">
    <property type="entry name" value="fkbM_fam"/>
    <property type="match status" value="1"/>
</dbReference>
<dbReference type="Pfam" id="PF13946">
    <property type="entry name" value="DUF4214"/>
    <property type="match status" value="2"/>
</dbReference>
<keyword evidence="1" id="KW-0175">Coiled coil</keyword>